<dbReference type="Proteomes" id="UP000030746">
    <property type="component" value="Unassembled WGS sequence"/>
</dbReference>
<evidence type="ECO:0000256" key="1">
    <source>
        <dbReference type="ARBA" id="ARBA00022737"/>
    </source>
</evidence>
<evidence type="ECO:0000313" key="6">
    <source>
        <dbReference type="Proteomes" id="UP000030746"/>
    </source>
</evidence>
<dbReference type="EMBL" id="KB199650">
    <property type="protein sequence ID" value="ESP05377.1"/>
    <property type="molecule type" value="Genomic_DNA"/>
</dbReference>
<dbReference type="PROSITE" id="PS01180">
    <property type="entry name" value="CUB"/>
    <property type="match status" value="1"/>
</dbReference>
<gene>
    <name evidence="5" type="ORF">LOTGIDRAFT_102223</name>
</gene>
<feature type="non-terminal residue" evidence="5">
    <location>
        <position position="1"/>
    </location>
</feature>
<reference evidence="5 6" key="1">
    <citation type="journal article" date="2013" name="Nature">
        <title>Insights into bilaterian evolution from three spiralian genomes.</title>
        <authorList>
            <person name="Simakov O."/>
            <person name="Marletaz F."/>
            <person name="Cho S.J."/>
            <person name="Edsinger-Gonzales E."/>
            <person name="Havlak P."/>
            <person name="Hellsten U."/>
            <person name="Kuo D.H."/>
            <person name="Larsson T."/>
            <person name="Lv J."/>
            <person name="Arendt D."/>
            <person name="Savage R."/>
            <person name="Osoegawa K."/>
            <person name="de Jong P."/>
            <person name="Grimwood J."/>
            <person name="Chapman J.A."/>
            <person name="Shapiro H."/>
            <person name="Aerts A."/>
            <person name="Otillar R.P."/>
            <person name="Terry A.Y."/>
            <person name="Boore J.L."/>
            <person name="Grigoriev I.V."/>
            <person name="Lindberg D.R."/>
            <person name="Seaver E.C."/>
            <person name="Weisblat D.A."/>
            <person name="Putnam N.H."/>
            <person name="Rokhsar D.S."/>
        </authorList>
    </citation>
    <scope>NUCLEOTIDE SEQUENCE [LARGE SCALE GENOMIC DNA]</scope>
</reference>
<keyword evidence="2" id="KW-1015">Disulfide bond</keyword>
<dbReference type="KEGG" id="lgi:LOTGIDRAFT_102223"/>
<evidence type="ECO:0000313" key="5">
    <source>
        <dbReference type="EMBL" id="ESP05377.1"/>
    </source>
</evidence>
<dbReference type="Pfam" id="PF00431">
    <property type="entry name" value="CUB"/>
    <property type="match status" value="1"/>
</dbReference>
<dbReference type="FunFam" id="2.60.120.290:FF:000013">
    <property type="entry name" value="Membrane frizzled-related protein"/>
    <property type="match status" value="1"/>
</dbReference>
<dbReference type="RefSeq" id="XP_009043922.1">
    <property type="nucleotide sequence ID" value="XM_009045674.1"/>
</dbReference>
<protein>
    <recommendedName>
        <fullName evidence="4">CUB domain-containing protein</fullName>
    </recommendedName>
</protein>
<evidence type="ECO:0000256" key="3">
    <source>
        <dbReference type="PROSITE-ProRule" id="PRU00059"/>
    </source>
</evidence>
<dbReference type="HOGENOM" id="CLU_103588_4_2_1"/>
<organism evidence="5 6">
    <name type="scientific">Lottia gigantea</name>
    <name type="common">Giant owl limpet</name>
    <dbReference type="NCBI Taxonomy" id="225164"/>
    <lineage>
        <taxon>Eukaryota</taxon>
        <taxon>Metazoa</taxon>
        <taxon>Spiralia</taxon>
        <taxon>Lophotrochozoa</taxon>
        <taxon>Mollusca</taxon>
        <taxon>Gastropoda</taxon>
        <taxon>Patellogastropoda</taxon>
        <taxon>Lottioidea</taxon>
        <taxon>Lottiidae</taxon>
        <taxon>Lottia</taxon>
    </lineage>
</organism>
<dbReference type="PANTHER" id="PTHR24251">
    <property type="entry name" value="OVOCHYMASE-RELATED"/>
    <property type="match status" value="1"/>
</dbReference>
<dbReference type="AlphaFoldDB" id="V4BHP3"/>
<keyword evidence="6" id="KW-1185">Reference proteome</keyword>
<dbReference type="OMA" id="RFRAFEV"/>
<dbReference type="OrthoDB" id="6097916at2759"/>
<sequence length="107" mass="11779">SGTITSQNYPENYPLNSKCSYGITVPDGMIIKLTFTDFEVEMEANCNFDSVTVHDNDDIYGTFCGTIVPSSIYTKQNRVGIILTSDGYATRKGFSLDFLAVAGKVER</sequence>
<evidence type="ECO:0000259" key="4">
    <source>
        <dbReference type="PROSITE" id="PS01180"/>
    </source>
</evidence>
<dbReference type="InterPro" id="IPR000859">
    <property type="entry name" value="CUB_dom"/>
</dbReference>
<feature type="domain" description="CUB" evidence="4">
    <location>
        <begin position="1"/>
        <end position="101"/>
    </location>
</feature>
<dbReference type="SMART" id="SM00042">
    <property type="entry name" value="CUB"/>
    <property type="match status" value="1"/>
</dbReference>
<dbReference type="GeneID" id="20229585"/>
<dbReference type="Gene3D" id="2.60.120.290">
    <property type="entry name" value="Spermadhesin, CUB domain"/>
    <property type="match status" value="1"/>
</dbReference>
<comment type="caution">
    <text evidence="3">Lacks conserved residue(s) required for the propagation of feature annotation.</text>
</comment>
<proteinExistence type="predicted"/>
<accession>V4BHP3</accession>
<evidence type="ECO:0000256" key="2">
    <source>
        <dbReference type="ARBA" id="ARBA00023157"/>
    </source>
</evidence>
<dbReference type="CDD" id="cd00041">
    <property type="entry name" value="CUB"/>
    <property type="match status" value="1"/>
</dbReference>
<keyword evidence="1" id="KW-0677">Repeat</keyword>
<dbReference type="SUPFAM" id="SSF49854">
    <property type="entry name" value="Spermadhesin, CUB domain"/>
    <property type="match status" value="1"/>
</dbReference>
<dbReference type="InterPro" id="IPR035914">
    <property type="entry name" value="Sperma_CUB_dom_sf"/>
</dbReference>
<name>V4BHP3_LOTGI</name>
<dbReference type="CTD" id="20229585"/>